<evidence type="ECO:0000259" key="1">
    <source>
        <dbReference type="Pfam" id="PF23544"/>
    </source>
</evidence>
<dbReference type="PANTHER" id="PTHR47708">
    <property type="match status" value="1"/>
</dbReference>
<sequence>MSDVLVPLFRVAHARTGDKGDRSNISVIARDRALYPLLVEQLTPEVVLAQFAHRRPAGAQRYLLPKLGAMNFVLDAVLDGGVNGALNLDAHGKALSYLILKTEIAVPSDLVCRLAGSPG</sequence>
<name>A0A0E8DKP8_BORPT</name>
<dbReference type="PANTHER" id="PTHR47708:SF2">
    <property type="entry name" value="SI:CH73-132F6.5"/>
    <property type="match status" value="1"/>
</dbReference>
<feature type="domain" description="AtuA-like ferredoxin-fold" evidence="1">
    <location>
        <begin position="6"/>
        <end position="104"/>
    </location>
</feature>
<organism evidence="2 3">
    <name type="scientific">Bordetella pertussis</name>
    <dbReference type="NCBI Taxonomy" id="520"/>
    <lineage>
        <taxon>Bacteria</taxon>
        <taxon>Pseudomonadati</taxon>
        <taxon>Pseudomonadota</taxon>
        <taxon>Betaproteobacteria</taxon>
        <taxon>Burkholderiales</taxon>
        <taxon>Alcaligenaceae</taxon>
        <taxon>Bordetella</taxon>
    </lineage>
</organism>
<dbReference type="GeneID" id="69602003"/>
<evidence type="ECO:0000313" key="3">
    <source>
        <dbReference type="Proteomes" id="UP000255014"/>
    </source>
</evidence>
<dbReference type="EMBL" id="UFTT01000002">
    <property type="protein sequence ID" value="SUV65454.1"/>
    <property type="molecule type" value="Genomic_DNA"/>
</dbReference>
<accession>A0A0E8DKP8</accession>
<gene>
    <name evidence="2" type="ORF">NCTC10911_02504</name>
</gene>
<protein>
    <recommendedName>
        <fullName evidence="1">AtuA-like ferredoxin-fold domain-containing protein</fullName>
    </recommendedName>
</protein>
<dbReference type="Proteomes" id="UP000255014">
    <property type="component" value="Unassembled WGS sequence"/>
</dbReference>
<dbReference type="AlphaFoldDB" id="A0A0E8DKP8"/>
<dbReference type="RefSeq" id="WP_019247553.1">
    <property type="nucleotide sequence ID" value="NZ_AP024746.1"/>
</dbReference>
<dbReference type="InterPro" id="IPR056362">
    <property type="entry name" value="AtuA-like_ferredoxin_dom"/>
</dbReference>
<proteinExistence type="predicted"/>
<evidence type="ECO:0000313" key="2">
    <source>
        <dbReference type="EMBL" id="SUV65454.1"/>
    </source>
</evidence>
<dbReference type="Pfam" id="PF23544">
    <property type="entry name" value="AtuA_ferredoxin"/>
    <property type="match status" value="1"/>
</dbReference>
<reference evidence="2 3" key="1">
    <citation type="submission" date="2018-06" db="EMBL/GenBank/DDBJ databases">
        <authorList>
            <consortium name="Pathogen Informatics"/>
            <person name="Doyle S."/>
        </authorList>
    </citation>
    <scope>NUCLEOTIDE SEQUENCE [LARGE SCALE GENOMIC DNA]</scope>
    <source>
        <strain evidence="2 3">NCTC10911</strain>
    </source>
</reference>